<keyword evidence="4" id="KW-1185">Reference proteome</keyword>
<evidence type="ECO:0000313" key="4">
    <source>
        <dbReference type="Proteomes" id="UP000324383"/>
    </source>
</evidence>
<dbReference type="InterPro" id="IPR029021">
    <property type="entry name" value="Prot-tyrosine_phosphatase-like"/>
</dbReference>
<protein>
    <submittedName>
        <fullName evidence="3">Protein tyrosine phosphatase</fullName>
    </submittedName>
</protein>
<dbReference type="PANTHER" id="PTHR31126:SF72">
    <property type="entry name" value="DUAL SPECIFICITY PROTEIN PHOSPHATASE TPBA"/>
    <property type="match status" value="1"/>
</dbReference>
<sequence length="194" mass="22198">MNLKLFILASFIGLFFSLTICGQEAEVEKIVLEGHNLANFYRIDEGVYRSEQPSSVDFKVLEKYGIGEVLNLRNRHSDDDEAKGTGLTLHRVRTKAHAINEKQLIASLRVIYHRKRPVLIHCHHGSDRTGAVCALYRIVFQGFSKERAIEEMVHGGFGFHRIYKNIIRLIRQADIERIRKEVCSTDCTDAISDL</sequence>
<reference evidence="3 4" key="1">
    <citation type="submission" date="2019-07" db="EMBL/GenBank/DDBJ databases">
        <title>Draft Genome Sequences of Bacteroides pyogenes Strains Isolated from the Uterus Holstein Dairy Cows with Metritis.</title>
        <authorList>
            <person name="Cunha F."/>
            <person name="Galvao K.N."/>
            <person name="Jeon S.J."/>
            <person name="Jeong K.C."/>
        </authorList>
    </citation>
    <scope>NUCLEOTIDE SEQUENCE [LARGE SCALE GENOMIC DNA]</scope>
    <source>
        <strain evidence="3 4">KG-31</strain>
    </source>
</reference>
<evidence type="ECO:0000259" key="2">
    <source>
        <dbReference type="PROSITE" id="PS50056"/>
    </source>
</evidence>
<dbReference type="GO" id="GO:0016791">
    <property type="term" value="F:phosphatase activity"/>
    <property type="evidence" value="ECO:0007669"/>
    <property type="project" value="TreeGrafter"/>
</dbReference>
<dbReference type="PANTHER" id="PTHR31126">
    <property type="entry name" value="TYROSINE-PROTEIN PHOSPHATASE"/>
    <property type="match status" value="1"/>
</dbReference>
<accession>A0A5D3EF39</accession>
<evidence type="ECO:0000256" key="1">
    <source>
        <dbReference type="ARBA" id="ARBA00009580"/>
    </source>
</evidence>
<dbReference type="InterPro" id="IPR000387">
    <property type="entry name" value="Tyr_Pase_dom"/>
</dbReference>
<dbReference type="Proteomes" id="UP000324383">
    <property type="component" value="Unassembled WGS sequence"/>
</dbReference>
<dbReference type="Pfam" id="PF22785">
    <property type="entry name" value="Tc-R-P"/>
    <property type="match status" value="1"/>
</dbReference>
<proteinExistence type="inferred from homology"/>
<dbReference type="PROSITE" id="PS00383">
    <property type="entry name" value="TYR_PHOSPHATASE_1"/>
    <property type="match status" value="1"/>
</dbReference>
<dbReference type="EMBL" id="VKLW01000007">
    <property type="protein sequence ID" value="TYK34539.1"/>
    <property type="molecule type" value="Genomic_DNA"/>
</dbReference>
<dbReference type="InterPro" id="IPR016130">
    <property type="entry name" value="Tyr_Pase_AS"/>
</dbReference>
<name>A0A5D3EF39_9BACE</name>
<dbReference type="RefSeq" id="WP_021647129.1">
    <property type="nucleotide sequence ID" value="NZ_CAMBON010000054.1"/>
</dbReference>
<dbReference type="Gene3D" id="3.90.190.10">
    <property type="entry name" value="Protein tyrosine phosphatase superfamily"/>
    <property type="match status" value="1"/>
</dbReference>
<organism evidence="3 4">
    <name type="scientific">Bacteroides pyogenes</name>
    <dbReference type="NCBI Taxonomy" id="310300"/>
    <lineage>
        <taxon>Bacteria</taxon>
        <taxon>Pseudomonadati</taxon>
        <taxon>Bacteroidota</taxon>
        <taxon>Bacteroidia</taxon>
        <taxon>Bacteroidales</taxon>
        <taxon>Bacteroidaceae</taxon>
        <taxon>Bacteroides</taxon>
    </lineage>
</organism>
<dbReference type="AlphaFoldDB" id="A0A5D3EF39"/>
<evidence type="ECO:0000313" key="3">
    <source>
        <dbReference type="EMBL" id="TYK34539.1"/>
    </source>
</evidence>
<dbReference type="PROSITE" id="PS50056">
    <property type="entry name" value="TYR_PHOSPHATASE_2"/>
    <property type="match status" value="1"/>
</dbReference>
<comment type="similarity">
    <text evidence="1">Belongs to the protein-tyrosine phosphatase family.</text>
</comment>
<gene>
    <name evidence="3" type="ORF">FNJ60_04590</name>
</gene>
<feature type="domain" description="Tyrosine specific protein phosphatases" evidence="2">
    <location>
        <begin position="102"/>
        <end position="152"/>
    </location>
</feature>
<comment type="caution">
    <text evidence="3">The sequence shown here is derived from an EMBL/GenBank/DDBJ whole genome shotgun (WGS) entry which is preliminary data.</text>
</comment>
<dbReference type="SUPFAM" id="SSF52799">
    <property type="entry name" value="(Phosphotyrosine protein) phosphatases II"/>
    <property type="match status" value="1"/>
</dbReference>